<dbReference type="AlphaFoldDB" id="A0A7G2CCE2"/>
<reference evidence="2 3" key="1">
    <citation type="submission" date="2020-08" db="EMBL/GenBank/DDBJ databases">
        <authorList>
            <person name="Newling K."/>
            <person name="Davey J."/>
            <person name="Forrester S."/>
        </authorList>
    </citation>
    <scope>NUCLEOTIDE SEQUENCE [LARGE SCALE GENOMIC DNA]</scope>
    <source>
        <strain evidence="3">Crithidia deanei Carvalho (ATCC PRA-265)</strain>
    </source>
</reference>
<keyword evidence="1" id="KW-0175">Coiled coil</keyword>
<evidence type="ECO:0000313" key="3">
    <source>
        <dbReference type="Proteomes" id="UP000515908"/>
    </source>
</evidence>
<name>A0A7G2CCE2_9TRYP</name>
<sequence length="367" mass="41387">MADNKREPFLGNARNINTFHNRYSNKDVIHSADGEPSVTTIEDDTALSVPEYLHPQRLPNYDDDDAEFRIAQELRSAQQTIFNYSQENNRLKTQLKAAALRERLLNDKVTSLLTEKRTVEREKEEMQESVMRLNTELEGKCYSQTRTTKEHMDALHGEIEALKKHITSLEVNERELTGRLAAYESTIHTAFDKENGLLTDGSTLKEVACEALSLSGYLVKVVNACQHCHCTPHRTVKDTRFQKEFSSSVCAKDIHTCRKRCLVATSEGNVESNVMVKSRGVGADLDELLHALREELLYCESVCIQLSSYLLSSEMDNPSAVFSHPTEHNTIQIDSNTPLAEKKATSIARSYSGKRGSSIENENCEVQ</sequence>
<proteinExistence type="predicted"/>
<protein>
    <submittedName>
        <fullName evidence="2">Uncharacterized protein</fullName>
    </submittedName>
</protein>
<keyword evidence="3" id="KW-1185">Reference proteome</keyword>
<evidence type="ECO:0000256" key="1">
    <source>
        <dbReference type="SAM" id="Coils"/>
    </source>
</evidence>
<dbReference type="Proteomes" id="UP000515908">
    <property type="component" value="Chromosome 08"/>
</dbReference>
<dbReference type="EMBL" id="LR877152">
    <property type="protein sequence ID" value="CAD2217105.1"/>
    <property type="molecule type" value="Genomic_DNA"/>
</dbReference>
<dbReference type="Gene3D" id="1.10.287.1490">
    <property type="match status" value="1"/>
</dbReference>
<accession>A0A7G2CCE2</accession>
<feature type="coiled-coil region" evidence="1">
    <location>
        <begin position="74"/>
        <end position="172"/>
    </location>
</feature>
<dbReference type="VEuPathDB" id="TriTrypDB:ADEAN_000458300"/>
<evidence type="ECO:0000313" key="2">
    <source>
        <dbReference type="EMBL" id="CAD2217105.1"/>
    </source>
</evidence>
<organism evidence="2 3">
    <name type="scientific">Angomonas deanei</name>
    <dbReference type="NCBI Taxonomy" id="59799"/>
    <lineage>
        <taxon>Eukaryota</taxon>
        <taxon>Discoba</taxon>
        <taxon>Euglenozoa</taxon>
        <taxon>Kinetoplastea</taxon>
        <taxon>Metakinetoplastina</taxon>
        <taxon>Trypanosomatida</taxon>
        <taxon>Trypanosomatidae</taxon>
        <taxon>Strigomonadinae</taxon>
        <taxon>Angomonas</taxon>
    </lineage>
</organism>
<gene>
    <name evidence="2" type="ORF">ADEAN_000458300</name>
</gene>